<dbReference type="Gene3D" id="3.30.160.60">
    <property type="entry name" value="Classic Zinc Finger"/>
    <property type="match status" value="4"/>
</dbReference>
<feature type="compositionally biased region" description="Basic residues" evidence="11">
    <location>
        <begin position="652"/>
        <end position="679"/>
    </location>
</feature>
<evidence type="ECO:0000256" key="1">
    <source>
        <dbReference type="ARBA" id="ARBA00004123"/>
    </source>
</evidence>
<comment type="subcellular location">
    <subcellularLocation>
        <location evidence="1">Nucleus</location>
    </subcellularLocation>
</comment>
<dbReference type="PROSITE" id="PS00028">
    <property type="entry name" value="ZINC_FINGER_C2H2_1"/>
    <property type="match status" value="6"/>
</dbReference>
<feature type="binding site" evidence="10">
    <location>
        <position position="54"/>
    </location>
    <ligand>
        <name>Zn(2+)</name>
        <dbReference type="ChEBI" id="CHEBI:29105"/>
    </ligand>
</feature>
<evidence type="ECO:0000256" key="7">
    <source>
        <dbReference type="ARBA" id="ARBA00023242"/>
    </source>
</evidence>
<evidence type="ECO:0000256" key="4">
    <source>
        <dbReference type="ARBA" id="ARBA00022771"/>
    </source>
</evidence>
<dbReference type="GO" id="GO:0000978">
    <property type="term" value="F:RNA polymerase II cis-regulatory region sequence-specific DNA binding"/>
    <property type="evidence" value="ECO:0007669"/>
    <property type="project" value="TreeGrafter"/>
</dbReference>
<feature type="binding site" evidence="10">
    <location>
        <position position="51"/>
    </location>
    <ligand>
        <name>Zn(2+)</name>
        <dbReference type="ChEBI" id="CHEBI:29105"/>
    </ligand>
</feature>
<proteinExistence type="inferred from homology"/>
<keyword evidence="15" id="KW-1185">Reference proteome</keyword>
<dbReference type="PANTHER" id="PTHR24388">
    <property type="entry name" value="ZINC FINGER PROTEIN"/>
    <property type="match status" value="1"/>
</dbReference>
<dbReference type="SMART" id="SM00868">
    <property type="entry name" value="zf-AD"/>
    <property type="match status" value="2"/>
</dbReference>
<comment type="similarity">
    <text evidence="8">Belongs to the snail C2H2-type zinc-finger protein family.</text>
</comment>
<dbReference type="PROSITE" id="PS50157">
    <property type="entry name" value="ZINC_FINGER_C2H2_2"/>
    <property type="match status" value="4"/>
</dbReference>
<dbReference type="Pfam" id="PF00096">
    <property type="entry name" value="zf-C2H2"/>
    <property type="match status" value="2"/>
</dbReference>
<evidence type="ECO:0000259" key="12">
    <source>
        <dbReference type="PROSITE" id="PS50157"/>
    </source>
</evidence>
<dbReference type="Proteomes" id="UP001153620">
    <property type="component" value="Chromosome 4"/>
</dbReference>
<sequence>MMDTCRLCATSRNLKDLSKINDKKLEIQKKLQETFKFELTSNHDLSNNFCCRICIKKLNNSHSFYQQIVENQKKFESANFEINTVMVKVEKFDDKSLNICGDIKVEKEENIEEDFGDSYDAGTFNDDFSNDFKEDDENDDEESEFMVAVEERNQSSLKMSSATQLINLNYLYNEFELSQVNSALSEMGFNCLKLLFEDQKVDFEVFKVLNQADIYEILKDYPLGIKKKVCQSYEVWQKNYLTEDNHPESRVIAQSDFASEASQNTQSSSKEGPETLTIEYIINCTEAGISFKKHCNSQSSLLKKEKRKLIEIIVNYFITRKTKLTKPDFKRLADEIRNLFPQELSETYFCDDVKPSGMLYSKYHNTLRTFRKNDQMECMTKKRKLEQEVSNEDEKEEVTFSQEEIYSEDYVRTNPNGKFDKLNLHWKISSKYRKHKIIGMESNLSEILSEYSAYTRTDGYMLLNTDFQLCHSTNNFKEKWQFMAPMLLEILLANISNQFVKSKLTQYRDLSETAKVVALLLGLHVFLYESGKWRPSILESFRFMVLLVKNESCQESEMNEWKQKLKDSNYNFLPTIIAYGVNFENFKDKFLVCFDGNFYQFNNIYKALEVLLNMFVYFNLTLPPPNRNVFKFLMAKIYDSSEDLNASIPQKSLKRTSTKKKSTKPKLRKSTKTSTKSKKTSTASKSSIKQEDKPHSVTKEDFLDLIYKNENNNKFSDNFLQLNIDSNEMLSNGRIVLEAESKYSALRWTNYQWKCTENDGKCVENFENIVDLNLHLKTVHKSRYKNFCNQCGITCSNFPSFVTHTIKYHNTNARFSCIICSTIFWNLNDLFKHYKADHTQRILMCLYCGLHFNTTHVLKTHLIQNHHHIDNRDVHICDICNLSTKTKNNMIAHMKSHTTSTRLICEQCGAIFNRRAVLESHVNHIHKDKDVLAKCHCGKSFKNFERLRKHKKVVHEKHMIPHNFECSFCSKKFRTNYQLKCHLYSHDQNSSRYQCPHCDKAFRYTSGFQYHVRSAHTMEKPYGCPCCELTFFDYANATKHVKGSHGGDFKPVRLSS</sequence>
<dbReference type="PANTHER" id="PTHR24388:SF54">
    <property type="entry name" value="PROTEIN ESCARGOT"/>
    <property type="match status" value="1"/>
</dbReference>
<protein>
    <submittedName>
        <fullName evidence="14">Uncharacterized protein</fullName>
    </submittedName>
</protein>
<dbReference type="InterPro" id="IPR036236">
    <property type="entry name" value="Znf_C2H2_sf"/>
</dbReference>
<gene>
    <name evidence="14" type="ORF">CHIRRI_LOCUS14628</name>
</gene>
<dbReference type="EMBL" id="OU895880">
    <property type="protein sequence ID" value="CAG9811821.1"/>
    <property type="molecule type" value="Genomic_DNA"/>
</dbReference>
<evidence type="ECO:0000259" key="13">
    <source>
        <dbReference type="PROSITE" id="PS51915"/>
    </source>
</evidence>
<name>A0A9N9S6H2_9DIPT</name>
<feature type="domain" description="C2H2-type" evidence="12">
    <location>
        <begin position="1022"/>
        <end position="1050"/>
    </location>
</feature>
<evidence type="ECO:0000256" key="11">
    <source>
        <dbReference type="SAM" id="MobiDB-lite"/>
    </source>
</evidence>
<evidence type="ECO:0000256" key="2">
    <source>
        <dbReference type="ARBA" id="ARBA00022723"/>
    </source>
</evidence>
<dbReference type="SMART" id="SM00355">
    <property type="entry name" value="ZnF_C2H2"/>
    <property type="match status" value="10"/>
</dbReference>
<keyword evidence="3" id="KW-0677">Repeat</keyword>
<dbReference type="AlphaFoldDB" id="A0A9N9S6H2"/>
<dbReference type="Pfam" id="PF07776">
    <property type="entry name" value="zf-AD"/>
    <property type="match status" value="1"/>
</dbReference>
<dbReference type="InterPro" id="IPR050527">
    <property type="entry name" value="Snail/Krueppel_Znf"/>
</dbReference>
<keyword evidence="2 10" id="KW-0479">Metal-binding</keyword>
<feature type="domain" description="C2H2-type" evidence="12">
    <location>
        <begin position="993"/>
        <end position="1021"/>
    </location>
</feature>
<keyword evidence="5 10" id="KW-0862">Zinc</keyword>
<evidence type="ECO:0000256" key="5">
    <source>
        <dbReference type="ARBA" id="ARBA00022833"/>
    </source>
</evidence>
<feature type="domain" description="C2H2-type" evidence="12">
    <location>
        <begin position="964"/>
        <end position="991"/>
    </location>
</feature>
<evidence type="ECO:0000256" key="8">
    <source>
        <dbReference type="ARBA" id="ARBA00037948"/>
    </source>
</evidence>
<feature type="binding site" evidence="10">
    <location>
        <position position="5"/>
    </location>
    <ligand>
        <name>Zn(2+)</name>
        <dbReference type="ChEBI" id="CHEBI:29105"/>
    </ligand>
</feature>
<feature type="region of interest" description="Disordered" evidence="11">
    <location>
        <begin position="649"/>
        <end position="695"/>
    </location>
</feature>
<dbReference type="SUPFAM" id="SSF57667">
    <property type="entry name" value="beta-beta-alpha zinc fingers"/>
    <property type="match status" value="4"/>
</dbReference>
<dbReference type="GO" id="GO:0005634">
    <property type="term" value="C:nucleus"/>
    <property type="evidence" value="ECO:0007669"/>
    <property type="project" value="UniProtKB-SubCell"/>
</dbReference>
<reference evidence="14" key="1">
    <citation type="submission" date="2022-01" db="EMBL/GenBank/DDBJ databases">
        <authorList>
            <person name="King R."/>
        </authorList>
    </citation>
    <scope>NUCLEOTIDE SEQUENCE</scope>
</reference>
<evidence type="ECO:0000313" key="15">
    <source>
        <dbReference type="Proteomes" id="UP001153620"/>
    </source>
</evidence>
<dbReference type="GO" id="GO:0000981">
    <property type="term" value="F:DNA-binding transcription factor activity, RNA polymerase II-specific"/>
    <property type="evidence" value="ECO:0007669"/>
    <property type="project" value="TreeGrafter"/>
</dbReference>
<evidence type="ECO:0000256" key="6">
    <source>
        <dbReference type="ARBA" id="ARBA00023125"/>
    </source>
</evidence>
<keyword evidence="6" id="KW-0238">DNA-binding</keyword>
<dbReference type="SUPFAM" id="SSF57716">
    <property type="entry name" value="Glucocorticoid receptor-like (DNA-binding domain)"/>
    <property type="match status" value="1"/>
</dbReference>
<organism evidence="14 15">
    <name type="scientific">Chironomus riparius</name>
    <dbReference type="NCBI Taxonomy" id="315576"/>
    <lineage>
        <taxon>Eukaryota</taxon>
        <taxon>Metazoa</taxon>
        <taxon>Ecdysozoa</taxon>
        <taxon>Arthropoda</taxon>
        <taxon>Hexapoda</taxon>
        <taxon>Insecta</taxon>
        <taxon>Pterygota</taxon>
        <taxon>Neoptera</taxon>
        <taxon>Endopterygota</taxon>
        <taxon>Diptera</taxon>
        <taxon>Nematocera</taxon>
        <taxon>Chironomoidea</taxon>
        <taxon>Chironomidae</taxon>
        <taxon>Chironominae</taxon>
        <taxon>Chironomus</taxon>
    </lineage>
</organism>
<dbReference type="InterPro" id="IPR013087">
    <property type="entry name" value="Znf_C2H2_type"/>
</dbReference>
<dbReference type="InterPro" id="IPR012934">
    <property type="entry name" value="Znf_AD"/>
</dbReference>
<evidence type="ECO:0000256" key="3">
    <source>
        <dbReference type="ARBA" id="ARBA00022737"/>
    </source>
</evidence>
<accession>A0A9N9S6H2</accession>
<dbReference type="OrthoDB" id="7852576at2759"/>
<keyword evidence="7" id="KW-0539">Nucleus</keyword>
<evidence type="ECO:0000256" key="9">
    <source>
        <dbReference type="PROSITE-ProRule" id="PRU00042"/>
    </source>
</evidence>
<evidence type="ECO:0000313" key="14">
    <source>
        <dbReference type="EMBL" id="CAG9811821.1"/>
    </source>
</evidence>
<feature type="domain" description="ZAD" evidence="13">
    <location>
        <begin position="3"/>
        <end position="78"/>
    </location>
</feature>
<reference evidence="14" key="2">
    <citation type="submission" date="2022-10" db="EMBL/GenBank/DDBJ databases">
        <authorList>
            <consortium name="ENA_rothamsted_submissions"/>
            <consortium name="culmorum"/>
            <person name="King R."/>
        </authorList>
    </citation>
    <scope>NUCLEOTIDE SEQUENCE</scope>
</reference>
<dbReference type="Gene3D" id="3.40.1800.20">
    <property type="match status" value="1"/>
</dbReference>
<feature type="binding site" evidence="10">
    <location>
        <position position="8"/>
    </location>
    <ligand>
        <name>Zn(2+)</name>
        <dbReference type="ChEBI" id="CHEBI:29105"/>
    </ligand>
</feature>
<dbReference type="GO" id="GO:0008270">
    <property type="term" value="F:zinc ion binding"/>
    <property type="evidence" value="ECO:0007669"/>
    <property type="project" value="UniProtKB-UniRule"/>
</dbReference>
<dbReference type="PROSITE" id="PS51915">
    <property type="entry name" value="ZAD"/>
    <property type="match status" value="1"/>
</dbReference>
<evidence type="ECO:0000256" key="10">
    <source>
        <dbReference type="PROSITE-ProRule" id="PRU01263"/>
    </source>
</evidence>
<keyword evidence="4 9" id="KW-0863">Zinc-finger</keyword>
<feature type="domain" description="C2H2-type" evidence="12">
    <location>
        <begin position="903"/>
        <end position="931"/>
    </location>
</feature>